<keyword evidence="2" id="KW-1185">Reference proteome</keyword>
<dbReference type="EMBL" id="JACEIK010000801">
    <property type="protein sequence ID" value="MCD7462422.1"/>
    <property type="molecule type" value="Genomic_DNA"/>
</dbReference>
<proteinExistence type="predicted"/>
<gene>
    <name evidence="1" type="ORF">HAX54_048515</name>
</gene>
<reference evidence="1 2" key="1">
    <citation type="journal article" date="2021" name="BMC Genomics">
        <title>Datura genome reveals duplications of psychoactive alkaloid biosynthetic genes and high mutation rate following tissue culture.</title>
        <authorList>
            <person name="Rajewski A."/>
            <person name="Carter-House D."/>
            <person name="Stajich J."/>
            <person name="Litt A."/>
        </authorList>
    </citation>
    <scope>NUCLEOTIDE SEQUENCE [LARGE SCALE GENOMIC DNA]</scope>
    <source>
        <strain evidence="1">AR-01</strain>
    </source>
</reference>
<evidence type="ECO:0000313" key="1">
    <source>
        <dbReference type="EMBL" id="MCD7462422.1"/>
    </source>
</evidence>
<sequence length="52" mass="5965">TTLEDLRNFLNNTCIPQIGICELQLPIKRSRRSTTSASRCIYDPYIGTCEMQ</sequence>
<dbReference type="Proteomes" id="UP000823775">
    <property type="component" value="Unassembled WGS sequence"/>
</dbReference>
<comment type="caution">
    <text evidence="1">The sequence shown here is derived from an EMBL/GenBank/DDBJ whole genome shotgun (WGS) entry which is preliminary data.</text>
</comment>
<name>A0ABS8SVN7_DATST</name>
<protein>
    <submittedName>
        <fullName evidence="1">Uncharacterized protein</fullName>
    </submittedName>
</protein>
<evidence type="ECO:0000313" key="2">
    <source>
        <dbReference type="Proteomes" id="UP000823775"/>
    </source>
</evidence>
<feature type="non-terminal residue" evidence="1">
    <location>
        <position position="52"/>
    </location>
</feature>
<accession>A0ABS8SVN7</accession>
<organism evidence="1 2">
    <name type="scientific">Datura stramonium</name>
    <name type="common">Jimsonweed</name>
    <name type="synonym">Common thornapple</name>
    <dbReference type="NCBI Taxonomy" id="4076"/>
    <lineage>
        <taxon>Eukaryota</taxon>
        <taxon>Viridiplantae</taxon>
        <taxon>Streptophyta</taxon>
        <taxon>Embryophyta</taxon>
        <taxon>Tracheophyta</taxon>
        <taxon>Spermatophyta</taxon>
        <taxon>Magnoliopsida</taxon>
        <taxon>eudicotyledons</taxon>
        <taxon>Gunneridae</taxon>
        <taxon>Pentapetalae</taxon>
        <taxon>asterids</taxon>
        <taxon>lamiids</taxon>
        <taxon>Solanales</taxon>
        <taxon>Solanaceae</taxon>
        <taxon>Solanoideae</taxon>
        <taxon>Datureae</taxon>
        <taxon>Datura</taxon>
    </lineage>
</organism>
<feature type="non-terminal residue" evidence="1">
    <location>
        <position position="1"/>
    </location>
</feature>